<dbReference type="InterPro" id="IPR053013">
    <property type="entry name" value="LAT"/>
</dbReference>
<evidence type="ECO:0000259" key="1">
    <source>
        <dbReference type="Pfam" id="PF22998"/>
    </source>
</evidence>
<dbReference type="Proteomes" id="UP000008536">
    <property type="component" value="Chromosome C"/>
</dbReference>
<feature type="domain" description="LYC1 C-terminal" evidence="1">
    <location>
        <begin position="202"/>
        <end position="389"/>
    </location>
</feature>
<sequence>MTVQDLRFERITDPQEIRATHAQNSATWKGPLTVESYVERERILGEASIARKNQLTEVREEFPELAPMLGIRYFALKDGDTIVSSCETLTRLGYFISPGESRNIEHNLMICVGGVFTPKEYRGKGYASCMVEKLMEYYDAIRDNPNAPRGIKQLSFTLYSEVGEYYKKFGFESRHVPVHTITQIDAFLNKYCERAVFKNDGKFVDNDDYDALVSLEDQEFRRNLLKLHKADPNSFIFTIKPDADIYRWFNTRDFFILRHIDRPQVPLTLGYVMGDKSHILWHHNWGCESLLIVKLYLNPDASSQEKENILKELFAHAAKETKVTKLKHIEFWDGEIPLEKFADLSKVVHDLEDRSTVYAHNESLSAMRPSPTYNTKNIIWDNNTKLSWF</sequence>
<gene>
    <name evidence="2" type="ordered locus">ZYRO0C06358g</name>
</gene>
<proteinExistence type="predicted"/>
<dbReference type="RefSeq" id="XP_002495927.1">
    <property type="nucleotide sequence ID" value="XM_002495882.1"/>
</dbReference>
<accession>C5DT83</accession>
<dbReference type="SUPFAM" id="SSF55729">
    <property type="entry name" value="Acyl-CoA N-acyltransferases (Nat)"/>
    <property type="match status" value="1"/>
</dbReference>
<evidence type="ECO:0000313" key="3">
    <source>
        <dbReference type="Proteomes" id="UP000008536"/>
    </source>
</evidence>
<keyword evidence="3" id="KW-1185">Reference proteome</keyword>
<dbReference type="STRING" id="559307.C5DT83"/>
<name>C5DT83_ZYGRC</name>
<dbReference type="KEGG" id="zro:ZYRO0C06358g"/>
<dbReference type="AlphaFoldDB" id="C5DT83"/>
<dbReference type="GeneID" id="8203133"/>
<dbReference type="HOGENOM" id="CLU_683473_0_0_1"/>
<dbReference type="InterPro" id="IPR055100">
    <property type="entry name" value="GNAT_LYC1-like"/>
</dbReference>
<dbReference type="InParanoid" id="C5DT83"/>
<dbReference type="InterPro" id="IPR016181">
    <property type="entry name" value="Acyl_CoA_acyltransferase"/>
</dbReference>
<reference evidence="2 3" key="1">
    <citation type="journal article" date="2009" name="Genome Res.">
        <title>Comparative genomics of protoploid Saccharomycetaceae.</title>
        <authorList>
            <consortium name="The Genolevures Consortium"/>
            <person name="Souciet J.-L."/>
            <person name="Dujon B."/>
            <person name="Gaillardin C."/>
            <person name="Johnston M."/>
            <person name="Baret P.V."/>
            <person name="Cliften P."/>
            <person name="Sherman D.J."/>
            <person name="Weissenbach J."/>
            <person name="Westhof E."/>
            <person name="Wincker P."/>
            <person name="Jubin C."/>
            <person name="Poulain J."/>
            <person name="Barbe V."/>
            <person name="Segurens B."/>
            <person name="Artiguenave F."/>
            <person name="Anthouard V."/>
            <person name="Vacherie B."/>
            <person name="Val M.-E."/>
            <person name="Fulton R.S."/>
            <person name="Minx P."/>
            <person name="Wilson R."/>
            <person name="Durrens P."/>
            <person name="Jean G."/>
            <person name="Marck C."/>
            <person name="Martin T."/>
            <person name="Nikolski M."/>
            <person name="Rolland T."/>
            <person name="Seret M.-L."/>
            <person name="Casaregola S."/>
            <person name="Despons L."/>
            <person name="Fairhead C."/>
            <person name="Fischer G."/>
            <person name="Lafontaine I."/>
            <person name="Leh V."/>
            <person name="Lemaire M."/>
            <person name="de Montigny J."/>
            <person name="Neuveglise C."/>
            <person name="Thierry A."/>
            <person name="Blanc-Lenfle I."/>
            <person name="Bleykasten C."/>
            <person name="Diffels J."/>
            <person name="Fritsch E."/>
            <person name="Frangeul L."/>
            <person name="Goeffon A."/>
            <person name="Jauniaux N."/>
            <person name="Kachouri-Lafond R."/>
            <person name="Payen C."/>
            <person name="Potier S."/>
            <person name="Pribylova L."/>
            <person name="Ozanne C."/>
            <person name="Richard G.-F."/>
            <person name="Sacerdot C."/>
            <person name="Straub M.-L."/>
            <person name="Talla E."/>
        </authorList>
    </citation>
    <scope>NUCLEOTIDE SEQUENCE [LARGE SCALE GENOMIC DNA]</scope>
    <source>
        <strain evidence="2 3">ATCC 2623 / CBS 732 / BCRC 21506 / NBRC 1130 / NCYC 568 / NRRL Y-229</strain>
    </source>
</reference>
<dbReference type="EMBL" id="CU928175">
    <property type="protein sequence ID" value="CAR26994.1"/>
    <property type="molecule type" value="Genomic_DNA"/>
</dbReference>
<organism evidence="2 3">
    <name type="scientific">Zygosaccharomyces rouxii (strain ATCC 2623 / CBS 732 / NBRC 1130 / NCYC 568 / NRRL Y-229)</name>
    <dbReference type="NCBI Taxonomy" id="559307"/>
    <lineage>
        <taxon>Eukaryota</taxon>
        <taxon>Fungi</taxon>
        <taxon>Dikarya</taxon>
        <taxon>Ascomycota</taxon>
        <taxon>Saccharomycotina</taxon>
        <taxon>Saccharomycetes</taxon>
        <taxon>Saccharomycetales</taxon>
        <taxon>Saccharomycetaceae</taxon>
        <taxon>Zygosaccharomyces</taxon>
    </lineage>
</organism>
<dbReference type="PANTHER" id="PTHR34815">
    <property type="entry name" value="LYSINE ACETYLTRANSFERASE"/>
    <property type="match status" value="1"/>
</dbReference>
<evidence type="ECO:0000313" key="2">
    <source>
        <dbReference type="EMBL" id="CAR26994.1"/>
    </source>
</evidence>
<dbReference type="Gene3D" id="3.40.630.30">
    <property type="match status" value="1"/>
</dbReference>
<dbReference type="Pfam" id="PF22998">
    <property type="entry name" value="GNAT_LYC1-like"/>
    <property type="match status" value="1"/>
</dbReference>
<protein>
    <submittedName>
        <fullName evidence="2">ZYRO0C06358p</fullName>
    </submittedName>
</protein>
<dbReference type="PANTHER" id="PTHR34815:SF2">
    <property type="entry name" value="N-ACETYLTRANSFERASE DOMAIN-CONTAINING PROTEIN"/>
    <property type="match status" value="1"/>
</dbReference>
<dbReference type="FunCoup" id="C5DT83">
    <property type="interactions" value="112"/>
</dbReference>